<feature type="domain" description="SprT-like" evidence="2">
    <location>
        <begin position="716"/>
        <end position="877"/>
    </location>
</feature>
<dbReference type="STRING" id="12957.A0A158NDV0"/>
<dbReference type="AlphaFoldDB" id="A0A158NDV0"/>
<evidence type="ECO:0000313" key="4">
    <source>
        <dbReference type="Proteomes" id="UP000005205"/>
    </source>
</evidence>
<accession>A0A158NDV0</accession>
<keyword evidence="4" id="KW-1185">Reference proteome</keyword>
<organism evidence="3 4">
    <name type="scientific">Atta cephalotes</name>
    <name type="common">Leafcutter ant</name>
    <dbReference type="NCBI Taxonomy" id="12957"/>
    <lineage>
        <taxon>Eukaryota</taxon>
        <taxon>Metazoa</taxon>
        <taxon>Ecdysozoa</taxon>
        <taxon>Arthropoda</taxon>
        <taxon>Hexapoda</taxon>
        <taxon>Insecta</taxon>
        <taxon>Pterygota</taxon>
        <taxon>Neoptera</taxon>
        <taxon>Endopterygota</taxon>
        <taxon>Hymenoptera</taxon>
        <taxon>Apocrita</taxon>
        <taxon>Aculeata</taxon>
        <taxon>Formicoidea</taxon>
        <taxon>Formicidae</taxon>
        <taxon>Myrmicinae</taxon>
        <taxon>Atta</taxon>
    </lineage>
</organism>
<reference evidence="4" key="1">
    <citation type="journal article" date="2011" name="PLoS Genet.">
        <title>The genome sequence of the leaf-cutter ant Atta cephalotes reveals insights into its obligate symbiotic lifestyle.</title>
        <authorList>
            <person name="Suen G."/>
            <person name="Teiling C."/>
            <person name="Li L."/>
            <person name="Holt C."/>
            <person name="Abouheif E."/>
            <person name="Bornberg-Bauer E."/>
            <person name="Bouffard P."/>
            <person name="Caldera E.J."/>
            <person name="Cash E."/>
            <person name="Cavanaugh A."/>
            <person name="Denas O."/>
            <person name="Elhaik E."/>
            <person name="Fave M.J."/>
            <person name="Gadau J."/>
            <person name="Gibson J.D."/>
            <person name="Graur D."/>
            <person name="Grubbs K.J."/>
            <person name="Hagen D.E."/>
            <person name="Harkins T.T."/>
            <person name="Helmkampf M."/>
            <person name="Hu H."/>
            <person name="Johnson B.R."/>
            <person name="Kim J."/>
            <person name="Marsh S.E."/>
            <person name="Moeller J.A."/>
            <person name="Munoz-Torres M.C."/>
            <person name="Murphy M.C."/>
            <person name="Naughton M.C."/>
            <person name="Nigam S."/>
            <person name="Overson R."/>
            <person name="Rajakumar R."/>
            <person name="Reese J.T."/>
            <person name="Scott J.J."/>
            <person name="Smith C.R."/>
            <person name="Tao S."/>
            <person name="Tsutsui N.D."/>
            <person name="Viljakainen L."/>
            <person name="Wissler L."/>
            <person name="Yandell M.D."/>
            <person name="Zimmer F."/>
            <person name="Taylor J."/>
            <person name="Slater S.C."/>
            <person name="Clifton S.W."/>
            <person name="Warren W.C."/>
            <person name="Elsik C.G."/>
            <person name="Smith C.D."/>
            <person name="Weinstock G.M."/>
            <person name="Gerardo N.M."/>
            <person name="Currie C.R."/>
        </authorList>
    </citation>
    <scope>NUCLEOTIDE SEQUENCE [LARGE SCALE GENOMIC DNA]</scope>
</reference>
<dbReference type="OrthoDB" id="20772at2759"/>
<sequence length="944" mass="107949">MSNWYPESCGSQNFKLRLSEDSTESTEDSSLQRFAANKTKDNDDVIVISDSSYSLSPERPYKSKWESNSNVKSKEHQKLYFLDISSENEKESDSLWNCVRADDKFSKEKSANKIITQVNKAFTESSLISNDISTADRLFNALLTSDALSNDKTTVSSGMSNDRDQVNKSKKFFKSKGHVDYRSPTLSTQQEINSKLREKYTEKTNKITKLSYNNSPNVLCKHTICSIPKQNSTGKVKLTKKEKQNSTGKVKLTKKDTYKILKNIKCTQVVYDSPRESKKNVIIDESTDIDEDALHPAISPSYNRKVQYSDDNSDVIDSSLKNDILQTDLPEPSRSHIDISRVMNSFRPLSERRQKQIKEWLSTNFSDSHNQSDCSFNTVPPSTRNSNSGNSSLERLEQNYETPNNREKINKTNGKQKTIVNSDKVVHSFLKGQTTMDQYFKKSKNNSKFYTPNNKPRLLPKAQTEKKASSVNTCESKTVIDCANILDKLYGTSWRDKANVLSITKSRKSSDQPINRIIQTERKLVSRNQYRTIISDSDESDLIENNIKSNRRKNIQRKQKEMDDFINDKSLSSDDSESIYHSAITNLINPTFTSNTTKSIPASIKRFQAICDTDTEDEDKSKRIKNLQRKLSFSDDESSSTSEFDPGDYVPPKHVRDKEVAKKQIPSKVTPTFESTVTKSVSGYKTFLASLSNTIPMYEAHSNAKKYRLDYKNNKEELCKKLYQLYNEKVFDNKLPQDMSIEWNVRMRGTAGYCYNQKSVKGISSTIIKSSRIVLATKILDTPDRLRDTLIHEMCHAACWIIDNVSDGHGVFWTRWANKAIKTFPELPPIRRCHNYEIKTKYTYKCTSCGYSVGRHSKSLDIEKKRCGYCYGKFELLINKITKSGTVQVQTPKREPTGFALYVKQNYNSVKKEKSNMKHADVMKFLGQQFSAIKIAKKNDVASN</sequence>
<feature type="compositionally biased region" description="Polar residues" evidence="1">
    <location>
        <begin position="363"/>
        <end position="393"/>
    </location>
</feature>
<evidence type="ECO:0000259" key="2">
    <source>
        <dbReference type="SMART" id="SM00731"/>
    </source>
</evidence>
<feature type="region of interest" description="Disordered" evidence="1">
    <location>
        <begin position="16"/>
        <end position="35"/>
    </location>
</feature>
<feature type="compositionally biased region" description="Basic and acidic residues" evidence="1">
    <location>
        <begin position="394"/>
        <end position="410"/>
    </location>
</feature>
<dbReference type="InterPro" id="IPR036910">
    <property type="entry name" value="HMG_box_dom_sf"/>
</dbReference>
<dbReference type="SUPFAM" id="SSF47095">
    <property type="entry name" value="HMG-box"/>
    <property type="match status" value="1"/>
</dbReference>
<dbReference type="eggNOG" id="KOG3854">
    <property type="taxonomic scope" value="Eukaryota"/>
</dbReference>
<dbReference type="Pfam" id="PF00505">
    <property type="entry name" value="HMG_box"/>
    <property type="match status" value="1"/>
</dbReference>
<reference evidence="3" key="2">
    <citation type="submission" date="2016-04" db="UniProtKB">
        <authorList>
            <consortium name="EnsemblMetazoa"/>
        </authorList>
    </citation>
    <scope>IDENTIFICATION</scope>
</reference>
<protein>
    <recommendedName>
        <fullName evidence="2">SprT-like domain-containing protein</fullName>
    </recommendedName>
</protein>
<evidence type="ECO:0000313" key="3">
    <source>
        <dbReference type="EnsemblMetazoa" id="XP_012055708.1"/>
    </source>
</evidence>
<dbReference type="GO" id="GO:0006974">
    <property type="term" value="P:DNA damage response"/>
    <property type="evidence" value="ECO:0007669"/>
    <property type="project" value="UniProtKB-ARBA"/>
</dbReference>
<dbReference type="PANTHER" id="PTHR23099:SF0">
    <property type="entry name" value="GERM CELL NUCLEAR ACIDIC PROTEIN"/>
    <property type="match status" value="1"/>
</dbReference>
<dbReference type="KEGG" id="acep:105618783"/>
<dbReference type="EMBL" id="ADTU01001142">
    <property type="status" value="NOT_ANNOTATED_CDS"/>
    <property type="molecule type" value="Genomic_DNA"/>
</dbReference>
<dbReference type="Pfam" id="PF10263">
    <property type="entry name" value="SprT-like"/>
    <property type="match status" value="1"/>
</dbReference>
<dbReference type="SMART" id="SM00731">
    <property type="entry name" value="SprT"/>
    <property type="match status" value="1"/>
</dbReference>
<dbReference type="InterPro" id="IPR009071">
    <property type="entry name" value="HMG_box_dom"/>
</dbReference>
<dbReference type="InterPro" id="IPR006640">
    <property type="entry name" value="SprT-like_domain"/>
</dbReference>
<feature type="region of interest" description="Disordered" evidence="1">
    <location>
        <begin position="363"/>
        <end position="413"/>
    </location>
</feature>
<dbReference type="PANTHER" id="PTHR23099">
    <property type="entry name" value="TRANSCRIPTIONAL REGULATOR"/>
    <property type="match status" value="1"/>
</dbReference>
<dbReference type="Gene3D" id="1.10.30.10">
    <property type="entry name" value="High mobility group box domain"/>
    <property type="match status" value="1"/>
</dbReference>
<dbReference type="InParanoid" id="A0A158NDV0"/>
<dbReference type="Proteomes" id="UP000005205">
    <property type="component" value="Unassembled WGS sequence"/>
</dbReference>
<gene>
    <name evidence="3" type="primary">105618783</name>
</gene>
<dbReference type="GO" id="GO:0005634">
    <property type="term" value="C:nucleus"/>
    <property type="evidence" value="ECO:0007669"/>
    <property type="project" value="TreeGrafter"/>
</dbReference>
<evidence type="ECO:0000256" key="1">
    <source>
        <dbReference type="SAM" id="MobiDB-lite"/>
    </source>
</evidence>
<feature type="region of interest" description="Disordered" evidence="1">
    <location>
        <begin position="631"/>
        <end position="665"/>
    </location>
</feature>
<dbReference type="CDD" id="cd00084">
    <property type="entry name" value="HMG-box_SF"/>
    <property type="match status" value="1"/>
</dbReference>
<name>A0A158NDV0_ATTCE</name>
<proteinExistence type="predicted"/>
<dbReference type="EnsemblMetazoa" id="XM_012200318.1">
    <property type="protein sequence ID" value="XP_012055708.1"/>
    <property type="gene ID" value="LOC105618783"/>
</dbReference>